<evidence type="ECO:0000256" key="2">
    <source>
        <dbReference type="ARBA" id="ARBA00022729"/>
    </source>
</evidence>
<reference evidence="7" key="1">
    <citation type="journal article" date="2020" name="Nat. Ecol. Evol.">
        <title>Deeply conserved synteny resolves early events in vertebrate evolution.</title>
        <authorList>
            <person name="Simakov O."/>
            <person name="Marletaz F."/>
            <person name="Yue J.X."/>
            <person name="O'Connell B."/>
            <person name="Jenkins J."/>
            <person name="Brandt A."/>
            <person name="Calef R."/>
            <person name="Tung C.H."/>
            <person name="Huang T.K."/>
            <person name="Schmutz J."/>
            <person name="Satoh N."/>
            <person name="Yu J.K."/>
            <person name="Putnam N.H."/>
            <person name="Green R.E."/>
            <person name="Rokhsar D.S."/>
        </authorList>
    </citation>
    <scope>NUCLEOTIDE SEQUENCE [LARGE SCALE GENOMIC DNA]</scope>
    <source>
        <strain evidence="7">S238N-H82</strain>
    </source>
</reference>
<evidence type="ECO:0000256" key="5">
    <source>
        <dbReference type="SAM" id="Phobius"/>
    </source>
</evidence>
<dbReference type="PROSITE" id="PS51450">
    <property type="entry name" value="LRR"/>
    <property type="match status" value="3"/>
</dbReference>
<sequence>MGKKLQHMLIFLLIILKELNMLEADCSCIANCVCVGLGVTRLPRRIPTSISTVTFVDNKISDIPPATFSNLPELQELHLQKNQLTYILSGTFSDLPKLKQLSLFSNKIRHIEPGAFENLPKLQRLILYGNRILNIQKGTFSNLPQLNWLELPYNKITSIQSHVFSNLPLLKRLRLEYNKITSIQSHAFSNLLQLKSLVLNSNQLTEIQPGIFSNLPKLATLYLLENKITSIQSDTFSNLPELKLLYLSCNKIRHIQSGSFSNLSILDLRDNDVSIRLVGQKLKDADLNGQICKHTMTTESTTPVDVSTIPLFTTTEGNNSPTSTSLGSTIATLPVGNQALFTSSVVPISSAFSATKTNNNPTSNPLNPKFATLSVRNQASPTTSAVQSSCDMCTVTSRYHWYFERNSDSVFSTAPSNNNQRKVLAKEIVIVQPTLILFPITGPSHRSGPSLSVIFSPVAVAIAIVTIPVTIILVVWCKVKKNCCPSGPKSKFVFNNIYPTFAVTDNGHHQTSQCQAITVSTTNTTTAEMTSGHDQTGLGQSQTKSESIASTTMAEMTTGHDQTSLGQSQSFDEPIPNTTAVDVHSGYDQTMQAQSHAITKTLQGMVSLRTTPIPLLLY</sequence>
<feature type="transmembrane region" description="Helical" evidence="5">
    <location>
        <begin position="453"/>
        <end position="476"/>
    </location>
</feature>
<reference evidence="8" key="2">
    <citation type="submission" date="2025-08" db="UniProtKB">
        <authorList>
            <consortium name="RefSeq"/>
        </authorList>
    </citation>
    <scope>IDENTIFICATION</scope>
    <source>
        <strain evidence="8">S238N-H82</strain>
        <tissue evidence="8">Testes</tissue>
    </source>
</reference>
<dbReference type="Proteomes" id="UP000001554">
    <property type="component" value="Chromosome 15"/>
</dbReference>
<keyword evidence="3" id="KW-0677">Repeat</keyword>
<evidence type="ECO:0000256" key="4">
    <source>
        <dbReference type="ARBA" id="ARBA00023180"/>
    </source>
</evidence>
<evidence type="ECO:0000256" key="1">
    <source>
        <dbReference type="ARBA" id="ARBA00022614"/>
    </source>
</evidence>
<evidence type="ECO:0000256" key="6">
    <source>
        <dbReference type="SAM" id="SignalP"/>
    </source>
</evidence>
<evidence type="ECO:0000256" key="3">
    <source>
        <dbReference type="ARBA" id="ARBA00022737"/>
    </source>
</evidence>
<evidence type="ECO:0000313" key="8">
    <source>
        <dbReference type="RefSeq" id="XP_035698643.1"/>
    </source>
</evidence>
<organism evidence="7 8">
    <name type="scientific">Branchiostoma floridae</name>
    <name type="common">Florida lancelet</name>
    <name type="synonym">Amphioxus</name>
    <dbReference type="NCBI Taxonomy" id="7739"/>
    <lineage>
        <taxon>Eukaryota</taxon>
        <taxon>Metazoa</taxon>
        <taxon>Chordata</taxon>
        <taxon>Cephalochordata</taxon>
        <taxon>Leptocardii</taxon>
        <taxon>Amphioxiformes</taxon>
        <taxon>Branchiostomatidae</taxon>
        <taxon>Branchiostoma</taxon>
    </lineage>
</organism>
<dbReference type="KEGG" id="bfo:118431509"/>
<dbReference type="Gene3D" id="3.80.10.10">
    <property type="entry name" value="Ribonuclease Inhibitor"/>
    <property type="match status" value="2"/>
</dbReference>
<dbReference type="Pfam" id="PF13855">
    <property type="entry name" value="LRR_8"/>
    <property type="match status" value="3"/>
</dbReference>
<keyword evidence="5" id="KW-0812">Transmembrane</keyword>
<feature type="chain" id="PRO_5039916355" evidence="6">
    <location>
        <begin position="25"/>
        <end position="618"/>
    </location>
</feature>
<dbReference type="OrthoDB" id="676979at2759"/>
<dbReference type="InterPro" id="IPR003591">
    <property type="entry name" value="Leu-rich_rpt_typical-subtyp"/>
</dbReference>
<dbReference type="SUPFAM" id="SSF52058">
    <property type="entry name" value="L domain-like"/>
    <property type="match status" value="1"/>
</dbReference>
<dbReference type="RefSeq" id="XP_035698643.1">
    <property type="nucleotide sequence ID" value="XM_035842750.1"/>
</dbReference>
<dbReference type="SMART" id="SM00369">
    <property type="entry name" value="LRR_TYP"/>
    <property type="match status" value="8"/>
</dbReference>
<dbReference type="InterPro" id="IPR001611">
    <property type="entry name" value="Leu-rich_rpt"/>
</dbReference>
<dbReference type="InterPro" id="IPR032675">
    <property type="entry name" value="LRR_dom_sf"/>
</dbReference>
<gene>
    <name evidence="8" type="primary">LOC118431509</name>
</gene>
<keyword evidence="5" id="KW-1133">Transmembrane helix</keyword>
<accession>A0A9J7MD10</accession>
<evidence type="ECO:0000313" key="7">
    <source>
        <dbReference type="Proteomes" id="UP000001554"/>
    </source>
</evidence>
<dbReference type="AlphaFoldDB" id="A0A9J7MD10"/>
<dbReference type="OMA" id="SCIANCV"/>
<keyword evidence="1" id="KW-0433">Leucine-rich repeat</keyword>
<dbReference type="PANTHER" id="PTHR24373:SF398">
    <property type="entry name" value="LEUCINE-RICH REPEAT-CONTAINING G-PROTEIN COUPLED RECEPTOR 6"/>
    <property type="match status" value="1"/>
</dbReference>
<keyword evidence="7" id="KW-1185">Reference proteome</keyword>
<protein>
    <submittedName>
        <fullName evidence="8">Leucine-rich repeat-containing protein 15-like</fullName>
    </submittedName>
</protein>
<dbReference type="Pfam" id="PF00560">
    <property type="entry name" value="LRR_1"/>
    <property type="match status" value="1"/>
</dbReference>
<keyword evidence="4" id="KW-0325">Glycoprotein</keyword>
<dbReference type="InterPro" id="IPR050328">
    <property type="entry name" value="Dev_Immune_Receptor"/>
</dbReference>
<feature type="signal peptide" evidence="6">
    <location>
        <begin position="1"/>
        <end position="24"/>
    </location>
</feature>
<proteinExistence type="predicted"/>
<keyword evidence="5" id="KW-0472">Membrane</keyword>
<dbReference type="FunFam" id="3.80.10.10:FF:000770">
    <property type="entry name" value="Uncharacterized protein"/>
    <property type="match status" value="1"/>
</dbReference>
<dbReference type="PANTHER" id="PTHR24373">
    <property type="entry name" value="SLIT RELATED LEUCINE-RICH REPEAT NEURONAL PROTEIN"/>
    <property type="match status" value="1"/>
</dbReference>
<keyword evidence="2 6" id="KW-0732">Signal</keyword>
<dbReference type="GeneID" id="118431509"/>
<name>A0A9J7MD10_BRAFL</name>